<feature type="domain" description="Aromatic amino acid beta-eliminating lyase/threonine aldolase" evidence="7">
    <location>
        <begin position="8"/>
        <end position="291"/>
    </location>
</feature>
<comment type="subunit">
    <text evidence="3">Homotetramer.</text>
</comment>
<evidence type="ECO:0000313" key="8">
    <source>
        <dbReference type="EMBL" id="GLK73163.1"/>
    </source>
</evidence>
<dbReference type="InterPro" id="IPR015421">
    <property type="entry name" value="PyrdxlP-dep_Trfase_major"/>
</dbReference>
<dbReference type="Gene3D" id="3.90.1150.10">
    <property type="entry name" value="Aspartate Aminotransferase, domain 1"/>
    <property type="match status" value="1"/>
</dbReference>
<dbReference type="RefSeq" id="WP_271188682.1">
    <property type="nucleotide sequence ID" value="NZ_BSFJ01000022.1"/>
</dbReference>
<evidence type="ECO:0000256" key="3">
    <source>
        <dbReference type="ARBA" id="ARBA00011881"/>
    </source>
</evidence>
<dbReference type="GO" id="GO:0008732">
    <property type="term" value="F:L-allo-threonine aldolase activity"/>
    <property type="evidence" value="ECO:0007669"/>
    <property type="project" value="TreeGrafter"/>
</dbReference>
<name>A0A9W6JCM1_9HYPH</name>
<protein>
    <submittedName>
        <fullName evidence="8">Threonine aldolase</fullName>
    </submittedName>
</protein>
<keyword evidence="9" id="KW-1185">Reference proteome</keyword>
<evidence type="ECO:0000259" key="7">
    <source>
        <dbReference type="Pfam" id="PF01212"/>
    </source>
</evidence>
<reference evidence="8" key="1">
    <citation type="journal article" date="2014" name="Int. J. Syst. Evol. Microbiol.">
        <title>Complete genome sequence of Corynebacterium casei LMG S-19264T (=DSM 44701T), isolated from a smear-ripened cheese.</title>
        <authorList>
            <consortium name="US DOE Joint Genome Institute (JGI-PGF)"/>
            <person name="Walter F."/>
            <person name="Albersmeier A."/>
            <person name="Kalinowski J."/>
            <person name="Ruckert C."/>
        </authorList>
    </citation>
    <scope>NUCLEOTIDE SEQUENCE</scope>
    <source>
        <strain evidence="8">VKM B-2484</strain>
    </source>
</reference>
<feature type="modified residue" description="N6-(pyridoxal phosphate)lysine" evidence="6">
    <location>
        <position position="204"/>
    </location>
</feature>
<dbReference type="GO" id="GO:0006545">
    <property type="term" value="P:glycine biosynthetic process"/>
    <property type="evidence" value="ECO:0007669"/>
    <property type="project" value="TreeGrafter"/>
</dbReference>
<accession>A0A9W6JCM1</accession>
<dbReference type="GO" id="GO:0006567">
    <property type="term" value="P:L-threonine catabolic process"/>
    <property type="evidence" value="ECO:0007669"/>
    <property type="project" value="TreeGrafter"/>
</dbReference>
<reference evidence="8" key="2">
    <citation type="submission" date="2023-01" db="EMBL/GenBank/DDBJ databases">
        <authorList>
            <person name="Sun Q."/>
            <person name="Evtushenko L."/>
        </authorList>
    </citation>
    <scope>NUCLEOTIDE SEQUENCE</scope>
    <source>
        <strain evidence="8">VKM B-2484</strain>
    </source>
</reference>
<dbReference type="NCBIfam" id="NF041359">
    <property type="entry name" value="GntG_guanitoxin"/>
    <property type="match status" value="1"/>
</dbReference>
<evidence type="ECO:0000313" key="9">
    <source>
        <dbReference type="Proteomes" id="UP001143370"/>
    </source>
</evidence>
<dbReference type="PIRSF" id="PIRSF017617">
    <property type="entry name" value="Thr_aldolase"/>
    <property type="match status" value="1"/>
</dbReference>
<evidence type="ECO:0000256" key="1">
    <source>
        <dbReference type="ARBA" id="ARBA00001933"/>
    </source>
</evidence>
<dbReference type="PANTHER" id="PTHR48097:SF9">
    <property type="entry name" value="L-THREONINE ALDOLASE"/>
    <property type="match status" value="1"/>
</dbReference>
<dbReference type="Proteomes" id="UP001143370">
    <property type="component" value="Unassembled WGS sequence"/>
</dbReference>
<evidence type="ECO:0000256" key="5">
    <source>
        <dbReference type="ARBA" id="ARBA00023239"/>
    </source>
</evidence>
<dbReference type="InterPro" id="IPR015422">
    <property type="entry name" value="PyrdxlP-dep_Trfase_small"/>
</dbReference>
<dbReference type="InterPro" id="IPR015424">
    <property type="entry name" value="PyrdxlP-dep_Trfase"/>
</dbReference>
<proteinExistence type="inferred from homology"/>
<dbReference type="Pfam" id="PF01212">
    <property type="entry name" value="Beta_elim_lyase"/>
    <property type="match status" value="1"/>
</dbReference>
<dbReference type="EMBL" id="BSFJ01000022">
    <property type="protein sequence ID" value="GLK73163.1"/>
    <property type="molecule type" value="Genomic_DNA"/>
</dbReference>
<dbReference type="InterPro" id="IPR001597">
    <property type="entry name" value="ArAA_b-elim_lyase/Thr_aldolase"/>
</dbReference>
<dbReference type="Gene3D" id="3.40.640.10">
    <property type="entry name" value="Type I PLP-dependent aspartate aminotransferase-like (Major domain)"/>
    <property type="match status" value="1"/>
</dbReference>
<dbReference type="InterPro" id="IPR023603">
    <property type="entry name" value="Low_specificity_L-TA-like"/>
</dbReference>
<evidence type="ECO:0000256" key="2">
    <source>
        <dbReference type="ARBA" id="ARBA00006966"/>
    </source>
</evidence>
<evidence type="ECO:0000256" key="6">
    <source>
        <dbReference type="PIRSR" id="PIRSR017617-1"/>
    </source>
</evidence>
<comment type="similarity">
    <text evidence="2">Belongs to the threonine aldolase family.</text>
</comment>
<sequence length="348" mass="36420">MTPPIEIDLISDTSTRPSPAMLAAMVKARVGDEQRDEDPTVLELNARVADLLGMESALFLPSGTMCNQIAFLVHCRPGDEIIAAANAHVFGSEGAGASALAGAQFRTLPTANGVFQAAEVEAAIRAPRHRSPRSRVVSVEQTANRGGGSVWPTATLGEVAALARAHGLAAHMDGARLPNAAVASGEPMSAHTRGFDSAWIDLSKGLGCPVGAVLAGSSGFMEEALFWKHRLGGAMRQAGFIAAAGLYALEHNLQRLAEDHDNARLFAGLVDGAGGVAVFPAEVATNILFLDLTHCQLDAGTVASRLREHGIRFGVEGARRMRVVTHLDVSAEQVRRAAQAFTRIVGGG</sequence>
<dbReference type="AlphaFoldDB" id="A0A9W6JCM1"/>
<evidence type="ECO:0000256" key="4">
    <source>
        <dbReference type="ARBA" id="ARBA00022898"/>
    </source>
</evidence>
<comment type="caution">
    <text evidence="8">The sequence shown here is derived from an EMBL/GenBank/DDBJ whole genome shotgun (WGS) entry which is preliminary data.</text>
</comment>
<dbReference type="FunFam" id="3.40.640.10:FF:000030">
    <property type="entry name" value="Low-specificity L-threonine aldolase"/>
    <property type="match status" value="1"/>
</dbReference>
<gene>
    <name evidence="8" type="ORF">GCM10017643_32790</name>
</gene>
<dbReference type="GO" id="GO:0005829">
    <property type="term" value="C:cytosol"/>
    <property type="evidence" value="ECO:0007669"/>
    <property type="project" value="TreeGrafter"/>
</dbReference>
<dbReference type="SUPFAM" id="SSF53383">
    <property type="entry name" value="PLP-dependent transferases"/>
    <property type="match status" value="1"/>
</dbReference>
<comment type="cofactor">
    <cofactor evidence="1">
        <name>pyridoxal 5'-phosphate</name>
        <dbReference type="ChEBI" id="CHEBI:597326"/>
    </cofactor>
</comment>
<keyword evidence="4" id="KW-0663">Pyridoxal phosphate</keyword>
<organism evidence="8 9">
    <name type="scientific">Ancylobacter dichloromethanicus</name>
    <dbReference type="NCBI Taxonomy" id="518825"/>
    <lineage>
        <taxon>Bacteria</taxon>
        <taxon>Pseudomonadati</taxon>
        <taxon>Pseudomonadota</taxon>
        <taxon>Alphaproteobacteria</taxon>
        <taxon>Hyphomicrobiales</taxon>
        <taxon>Xanthobacteraceae</taxon>
        <taxon>Ancylobacter</taxon>
    </lineage>
</organism>
<dbReference type="PANTHER" id="PTHR48097">
    <property type="entry name" value="L-THREONINE ALDOLASE-RELATED"/>
    <property type="match status" value="1"/>
</dbReference>
<keyword evidence="5" id="KW-0456">Lyase</keyword>